<dbReference type="PROSITE" id="PS50112">
    <property type="entry name" value="PAS"/>
    <property type="match status" value="1"/>
</dbReference>
<dbReference type="InterPro" id="IPR001054">
    <property type="entry name" value="A/G_cyclase"/>
</dbReference>
<feature type="domain" description="Guanylate cyclase" evidence="3">
    <location>
        <begin position="484"/>
        <end position="616"/>
    </location>
</feature>
<evidence type="ECO:0000259" key="3">
    <source>
        <dbReference type="PROSITE" id="PS50125"/>
    </source>
</evidence>
<dbReference type="Pfam" id="PF01590">
    <property type="entry name" value="GAF"/>
    <property type="match status" value="1"/>
</dbReference>
<dbReference type="SMART" id="SM00044">
    <property type="entry name" value="CYCc"/>
    <property type="match status" value="1"/>
</dbReference>
<dbReference type="Gene3D" id="3.30.450.20">
    <property type="entry name" value="PAS domain"/>
    <property type="match status" value="1"/>
</dbReference>
<dbReference type="SMART" id="SM00065">
    <property type="entry name" value="GAF"/>
    <property type="match status" value="1"/>
</dbReference>
<evidence type="ECO:0000313" key="5">
    <source>
        <dbReference type="Proteomes" id="UP001597295"/>
    </source>
</evidence>
<dbReference type="PROSITE" id="PS50125">
    <property type="entry name" value="GUANYLATE_CYCLASE_2"/>
    <property type="match status" value="1"/>
</dbReference>
<dbReference type="SMART" id="SM00091">
    <property type="entry name" value="PAS"/>
    <property type="match status" value="1"/>
</dbReference>
<dbReference type="InterPro" id="IPR029016">
    <property type="entry name" value="GAF-like_dom_sf"/>
</dbReference>
<feature type="domain" description="PAS" evidence="1">
    <location>
        <begin position="332"/>
        <end position="408"/>
    </location>
</feature>
<name>A0ABW5DPZ1_9PROT</name>
<keyword evidence="5" id="KW-1185">Reference proteome</keyword>
<dbReference type="RefSeq" id="WP_379874073.1">
    <property type="nucleotide sequence ID" value="NZ_JBHUIP010000001.1"/>
</dbReference>
<dbReference type="CDD" id="cd00130">
    <property type="entry name" value="PAS"/>
    <property type="match status" value="1"/>
</dbReference>
<dbReference type="SUPFAM" id="SSF55781">
    <property type="entry name" value="GAF domain-like"/>
    <property type="match status" value="1"/>
</dbReference>
<dbReference type="InterPro" id="IPR029787">
    <property type="entry name" value="Nucleotide_cyclase"/>
</dbReference>
<proteinExistence type="predicted"/>
<dbReference type="InterPro" id="IPR050697">
    <property type="entry name" value="Adenylyl/Guanylyl_Cyclase_3/4"/>
</dbReference>
<sequence length="741" mass="81064">MALANGDLIEAVASTVLGGPTVDASGETLAAHLPAALDMALQRLIDLDFPAIEDPSPMAILIALARAMLPATGGGALRLRLTPLFGGGSMLAYRPRERGQPEVARDTLHDQLSAKLVMADGREIGTLIVAAPKPVDPAAEPLLRHAASYMTSRLLRLWTPAPGMMADVVPRLVRIEETVYDETDEALSKVLSIACDVLEADRGTIWRHDRSIHELRAIVDGRDGTRVEVRIGANEGLAGAVFSSAEAIRMHDPYQDPRFHPAIDWRLGRRTRDVMMVPIRTAQGETIGVLEVDNRASSEPFSEVDEQRLKGFADQLGIAAENDRMLTEILGMKAYNESILRSLSNGVMTIDSAGLVNYANEAVGRILKRDGDVFIGRSLTDIFTEFDSWLPDAVEQVAETLEERLLPAVEFYNALEDSWIPVNLSVVPLSDGRGTMLGFMLLFEDMSRERELRRTMARYMPTEVIEKLIEQADTTLGGVSQQVTVLFSDIRNFTGISEQLGSSETVTMLNEYFSYMEDVVTNHAGIIDKYIGDAIMALFGAPFPTGNDPDNALRAACDMLTVLGMLNKGRAMEDKPLIKIGIGIGTGMVIAGNIGSPKRMDFTVIGDAVNLSSRIESTTKLYGASVIICGTTRAGITREVPMRRLDSVRVRGQTVATDLYQVLQVPEADGLSDVEAGIRLYGEALDLYLAADWEKAEAAFQRCVDANPGDKPAQTMIERCKIYRRRTNMHWQGATALDELH</sequence>
<organism evidence="4 5">
    <name type="scientific">Lacibacterium aquatile</name>
    <dbReference type="NCBI Taxonomy" id="1168082"/>
    <lineage>
        <taxon>Bacteria</taxon>
        <taxon>Pseudomonadati</taxon>
        <taxon>Pseudomonadota</taxon>
        <taxon>Alphaproteobacteria</taxon>
        <taxon>Rhodospirillales</taxon>
        <taxon>Rhodospirillaceae</taxon>
    </lineage>
</organism>
<evidence type="ECO:0000313" key="4">
    <source>
        <dbReference type="EMBL" id="MFD2261385.1"/>
    </source>
</evidence>
<dbReference type="SUPFAM" id="SSF55073">
    <property type="entry name" value="Nucleotide cyclase"/>
    <property type="match status" value="1"/>
</dbReference>
<feature type="domain" description="PAC" evidence="2">
    <location>
        <begin position="399"/>
        <end position="458"/>
    </location>
</feature>
<dbReference type="InterPro" id="IPR000700">
    <property type="entry name" value="PAS-assoc_C"/>
</dbReference>
<dbReference type="EMBL" id="JBHUIP010000001">
    <property type="protein sequence ID" value="MFD2261385.1"/>
    <property type="molecule type" value="Genomic_DNA"/>
</dbReference>
<gene>
    <name evidence="4" type="ORF">ACFSM5_00700</name>
</gene>
<dbReference type="PANTHER" id="PTHR43081:SF1">
    <property type="entry name" value="ADENYLATE CYCLASE, TERMINAL-DIFFERENTIATION SPECIFIC"/>
    <property type="match status" value="1"/>
</dbReference>
<dbReference type="InterPro" id="IPR000014">
    <property type="entry name" value="PAS"/>
</dbReference>
<dbReference type="Pfam" id="PF13426">
    <property type="entry name" value="PAS_9"/>
    <property type="match status" value="1"/>
</dbReference>
<evidence type="ECO:0000259" key="2">
    <source>
        <dbReference type="PROSITE" id="PS50113"/>
    </source>
</evidence>
<dbReference type="Gene3D" id="3.30.70.1230">
    <property type="entry name" value="Nucleotide cyclase"/>
    <property type="match status" value="1"/>
</dbReference>
<dbReference type="CDD" id="cd07302">
    <property type="entry name" value="CHD"/>
    <property type="match status" value="1"/>
</dbReference>
<dbReference type="PROSITE" id="PS50113">
    <property type="entry name" value="PAC"/>
    <property type="match status" value="1"/>
</dbReference>
<protein>
    <submittedName>
        <fullName evidence="4">Adenylate/guanylate cyclase domain-containing protein</fullName>
    </submittedName>
</protein>
<accession>A0ABW5DPZ1</accession>
<dbReference type="InterPro" id="IPR003018">
    <property type="entry name" value="GAF"/>
</dbReference>
<dbReference type="PANTHER" id="PTHR43081">
    <property type="entry name" value="ADENYLATE CYCLASE, TERMINAL-DIFFERENTIATION SPECIFIC-RELATED"/>
    <property type="match status" value="1"/>
</dbReference>
<dbReference type="Proteomes" id="UP001597295">
    <property type="component" value="Unassembled WGS sequence"/>
</dbReference>
<dbReference type="Pfam" id="PF00211">
    <property type="entry name" value="Guanylate_cyc"/>
    <property type="match status" value="1"/>
</dbReference>
<comment type="caution">
    <text evidence="4">The sequence shown here is derived from an EMBL/GenBank/DDBJ whole genome shotgun (WGS) entry which is preliminary data.</text>
</comment>
<dbReference type="SUPFAM" id="SSF55785">
    <property type="entry name" value="PYP-like sensor domain (PAS domain)"/>
    <property type="match status" value="1"/>
</dbReference>
<dbReference type="InterPro" id="IPR035965">
    <property type="entry name" value="PAS-like_dom_sf"/>
</dbReference>
<dbReference type="Gene3D" id="3.30.450.40">
    <property type="match status" value="1"/>
</dbReference>
<evidence type="ECO:0000259" key="1">
    <source>
        <dbReference type="PROSITE" id="PS50112"/>
    </source>
</evidence>
<reference evidence="5" key="1">
    <citation type="journal article" date="2019" name="Int. J. Syst. Evol. Microbiol.">
        <title>The Global Catalogue of Microorganisms (GCM) 10K type strain sequencing project: providing services to taxonomists for standard genome sequencing and annotation.</title>
        <authorList>
            <consortium name="The Broad Institute Genomics Platform"/>
            <consortium name="The Broad Institute Genome Sequencing Center for Infectious Disease"/>
            <person name="Wu L."/>
            <person name="Ma J."/>
        </authorList>
    </citation>
    <scope>NUCLEOTIDE SEQUENCE [LARGE SCALE GENOMIC DNA]</scope>
    <source>
        <strain evidence="5">CGMCC 1.19062</strain>
    </source>
</reference>